<dbReference type="Proteomes" id="UP001230504">
    <property type="component" value="Unassembled WGS sequence"/>
</dbReference>
<dbReference type="InterPro" id="IPR005645">
    <property type="entry name" value="FSH-like_dom"/>
</dbReference>
<evidence type="ECO:0000259" key="1">
    <source>
        <dbReference type="Pfam" id="PF03959"/>
    </source>
</evidence>
<dbReference type="Gene3D" id="3.40.50.1820">
    <property type="entry name" value="alpha/beta hydrolase"/>
    <property type="match status" value="1"/>
</dbReference>
<organism evidence="2 3">
    <name type="scientific">Colletotrichum navitas</name>
    <dbReference type="NCBI Taxonomy" id="681940"/>
    <lineage>
        <taxon>Eukaryota</taxon>
        <taxon>Fungi</taxon>
        <taxon>Dikarya</taxon>
        <taxon>Ascomycota</taxon>
        <taxon>Pezizomycotina</taxon>
        <taxon>Sordariomycetes</taxon>
        <taxon>Hypocreomycetidae</taxon>
        <taxon>Glomerellales</taxon>
        <taxon>Glomerellaceae</taxon>
        <taxon>Colletotrichum</taxon>
        <taxon>Colletotrichum graminicola species complex</taxon>
    </lineage>
</organism>
<evidence type="ECO:0000313" key="3">
    <source>
        <dbReference type="Proteomes" id="UP001230504"/>
    </source>
</evidence>
<evidence type="ECO:0000313" key="2">
    <source>
        <dbReference type="EMBL" id="KAK1569541.1"/>
    </source>
</evidence>
<comment type="caution">
    <text evidence="2">The sequence shown here is derived from an EMBL/GenBank/DDBJ whole genome shotgun (WGS) entry which is preliminary data.</text>
</comment>
<dbReference type="AlphaFoldDB" id="A0AAD8PL31"/>
<dbReference type="Pfam" id="PF03959">
    <property type="entry name" value="FSH1"/>
    <property type="match status" value="1"/>
</dbReference>
<reference evidence="2" key="1">
    <citation type="submission" date="2021-06" db="EMBL/GenBank/DDBJ databases">
        <title>Comparative genomics, transcriptomics and evolutionary studies reveal genomic signatures of adaptation to plant cell wall in hemibiotrophic fungi.</title>
        <authorList>
            <consortium name="DOE Joint Genome Institute"/>
            <person name="Baroncelli R."/>
            <person name="Diaz J.F."/>
            <person name="Benocci T."/>
            <person name="Peng M."/>
            <person name="Battaglia E."/>
            <person name="Haridas S."/>
            <person name="Andreopoulos W."/>
            <person name="Labutti K."/>
            <person name="Pangilinan J."/>
            <person name="Floch G.L."/>
            <person name="Makela M.R."/>
            <person name="Henrissat B."/>
            <person name="Grigoriev I.V."/>
            <person name="Crouch J.A."/>
            <person name="De Vries R.P."/>
            <person name="Sukno S.A."/>
            <person name="Thon M.R."/>
        </authorList>
    </citation>
    <scope>NUCLEOTIDE SEQUENCE</scope>
    <source>
        <strain evidence="2">CBS 125086</strain>
    </source>
</reference>
<sequence>MFICCHYTEEATDYMRAESSSADVPTAHLYGLQDFAFQASRELAATYSSPRNASIQEFHGGHRIPSSNQIFAQRVMYQFITGFGRRALLRRPRGVGRDLDIRFITVQGRLDLGMFLNMAHVENHAKRHKCAEDPGYANARP</sequence>
<dbReference type="RefSeq" id="XP_060407770.1">
    <property type="nucleotide sequence ID" value="XM_060564325.1"/>
</dbReference>
<dbReference type="EMBL" id="JAHLJV010000130">
    <property type="protein sequence ID" value="KAK1569541.1"/>
    <property type="molecule type" value="Genomic_DNA"/>
</dbReference>
<protein>
    <recommendedName>
        <fullName evidence="1">Serine hydrolase domain-containing protein</fullName>
    </recommendedName>
</protein>
<keyword evidence="3" id="KW-1185">Reference proteome</keyword>
<name>A0AAD8PL31_9PEZI</name>
<dbReference type="InterPro" id="IPR029058">
    <property type="entry name" value="AB_hydrolase_fold"/>
</dbReference>
<dbReference type="GeneID" id="85448565"/>
<gene>
    <name evidence="2" type="ORF">LY79DRAFT_674579</name>
</gene>
<proteinExistence type="predicted"/>
<feature type="domain" description="Serine hydrolase" evidence="1">
    <location>
        <begin position="13"/>
        <end position="70"/>
    </location>
</feature>
<accession>A0AAD8PL31</accession>